<keyword evidence="1 5" id="KW-1003">Cell membrane</keyword>
<keyword evidence="3 5" id="KW-1133">Transmembrane helix</keyword>
<dbReference type="PANTHER" id="PTHR36116:SF1">
    <property type="entry name" value="UPF0060 MEMBRANE PROTEIN YNFA"/>
    <property type="match status" value="1"/>
</dbReference>
<dbReference type="EMBL" id="JAPFQA010000022">
    <property type="protein sequence ID" value="MCZ8548168.1"/>
    <property type="molecule type" value="Genomic_DNA"/>
</dbReference>
<comment type="caution">
    <text evidence="6">The sequence shown here is derived from an EMBL/GenBank/DDBJ whole genome shotgun (WGS) entry which is preliminary data.</text>
</comment>
<dbReference type="HAMAP" id="MF_00010">
    <property type="entry name" value="UPF0060"/>
    <property type="match status" value="1"/>
</dbReference>
<dbReference type="RefSeq" id="WP_269908424.1">
    <property type="nucleotide sequence ID" value="NZ_JAPFQA010000022.1"/>
</dbReference>
<gene>
    <name evidence="6" type="ORF">OOJ09_28670</name>
</gene>
<dbReference type="InterPro" id="IPR037185">
    <property type="entry name" value="EmrE-like"/>
</dbReference>
<dbReference type="SUPFAM" id="SSF103481">
    <property type="entry name" value="Multidrug resistance efflux transporter EmrE"/>
    <property type="match status" value="1"/>
</dbReference>
<sequence length="118" mass="12557">MTSSADMPVLFSTFLTFAAAALAEIAGCFAFWAWLRQGKSILWLAPGVASLILFAYLLTLVPSDYAGRAYAAYGSIYIIASLLWLWLAEGHRPDTWDLAGGAIAIVAAGVILFAPRGA</sequence>
<dbReference type="PANTHER" id="PTHR36116">
    <property type="entry name" value="UPF0060 MEMBRANE PROTEIN YNFA"/>
    <property type="match status" value="1"/>
</dbReference>
<accession>A0ABT4R2V4</accession>
<keyword evidence="7" id="KW-1185">Reference proteome</keyword>
<dbReference type="Pfam" id="PF02694">
    <property type="entry name" value="UPF0060"/>
    <property type="match status" value="1"/>
</dbReference>
<keyword evidence="2 5" id="KW-0812">Transmembrane</keyword>
<proteinExistence type="inferred from homology"/>
<comment type="similarity">
    <text evidence="5">Belongs to the UPF0060 family.</text>
</comment>
<name>A0ABT4R2V4_9HYPH</name>
<feature type="transmembrane region" description="Helical" evidence="5">
    <location>
        <begin position="98"/>
        <end position="115"/>
    </location>
</feature>
<protein>
    <submittedName>
        <fullName evidence="6">YnfA family protein</fullName>
    </submittedName>
</protein>
<dbReference type="NCBIfam" id="NF002586">
    <property type="entry name" value="PRK02237.1"/>
    <property type="match status" value="1"/>
</dbReference>
<evidence type="ECO:0000313" key="6">
    <source>
        <dbReference type="EMBL" id="MCZ8548168.1"/>
    </source>
</evidence>
<feature type="transmembrane region" description="Helical" evidence="5">
    <location>
        <begin position="70"/>
        <end position="86"/>
    </location>
</feature>
<evidence type="ECO:0000256" key="4">
    <source>
        <dbReference type="ARBA" id="ARBA00023136"/>
    </source>
</evidence>
<evidence type="ECO:0000256" key="3">
    <source>
        <dbReference type="ARBA" id="ARBA00022989"/>
    </source>
</evidence>
<comment type="subcellular location">
    <subcellularLocation>
        <location evidence="5">Cell membrane</location>
        <topology evidence="5">Multi-pass membrane protein</topology>
    </subcellularLocation>
</comment>
<evidence type="ECO:0000313" key="7">
    <source>
        <dbReference type="Proteomes" id="UP001152178"/>
    </source>
</evidence>
<feature type="transmembrane region" description="Helical" evidence="5">
    <location>
        <begin position="40"/>
        <end position="58"/>
    </location>
</feature>
<dbReference type="InterPro" id="IPR003844">
    <property type="entry name" value="UPF0060"/>
</dbReference>
<evidence type="ECO:0000256" key="1">
    <source>
        <dbReference type="ARBA" id="ARBA00022475"/>
    </source>
</evidence>
<evidence type="ECO:0000256" key="2">
    <source>
        <dbReference type="ARBA" id="ARBA00022692"/>
    </source>
</evidence>
<reference evidence="6" key="1">
    <citation type="submission" date="2022-11" db="EMBL/GenBank/DDBJ databases">
        <authorList>
            <person name="Coimbra C."/>
        </authorList>
    </citation>
    <scope>NUCLEOTIDE SEQUENCE</scope>
    <source>
        <strain evidence="6">Jales19</strain>
    </source>
</reference>
<dbReference type="Proteomes" id="UP001152178">
    <property type="component" value="Unassembled WGS sequence"/>
</dbReference>
<organism evidence="6 7">
    <name type="scientific">Mesorhizobium qingshengii</name>
    <dbReference type="NCBI Taxonomy" id="1165689"/>
    <lineage>
        <taxon>Bacteria</taxon>
        <taxon>Pseudomonadati</taxon>
        <taxon>Pseudomonadota</taxon>
        <taxon>Alphaproteobacteria</taxon>
        <taxon>Hyphomicrobiales</taxon>
        <taxon>Phyllobacteriaceae</taxon>
        <taxon>Mesorhizobium</taxon>
    </lineage>
</organism>
<evidence type="ECO:0000256" key="5">
    <source>
        <dbReference type="HAMAP-Rule" id="MF_00010"/>
    </source>
</evidence>
<keyword evidence="4 5" id="KW-0472">Membrane</keyword>